<keyword evidence="3" id="KW-1133">Transmembrane helix</keyword>
<name>A0ABQ7SVP9_PHRPL</name>
<feature type="chain" id="PRO_5046614907" description="C-type lectin domain-containing protein" evidence="4">
    <location>
        <begin position="17"/>
        <end position="231"/>
    </location>
</feature>
<evidence type="ECO:0000313" key="7">
    <source>
        <dbReference type="Proteomes" id="UP000826234"/>
    </source>
</evidence>
<feature type="domain" description="C-type lectin" evidence="5">
    <location>
        <begin position="83"/>
        <end position="125"/>
    </location>
</feature>
<evidence type="ECO:0000259" key="5">
    <source>
        <dbReference type="PROSITE" id="PS50041"/>
    </source>
</evidence>
<feature type="signal peptide" evidence="4">
    <location>
        <begin position="1"/>
        <end position="16"/>
    </location>
</feature>
<dbReference type="PROSITE" id="PS50041">
    <property type="entry name" value="C_TYPE_LECTIN_2"/>
    <property type="match status" value="1"/>
</dbReference>
<keyword evidence="7" id="KW-1185">Reference proteome</keyword>
<organism evidence="6 7">
    <name type="scientific">Phrynosoma platyrhinos</name>
    <name type="common">Desert horned lizard</name>
    <dbReference type="NCBI Taxonomy" id="52577"/>
    <lineage>
        <taxon>Eukaryota</taxon>
        <taxon>Metazoa</taxon>
        <taxon>Chordata</taxon>
        <taxon>Craniata</taxon>
        <taxon>Vertebrata</taxon>
        <taxon>Euteleostomi</taxon>
        <taxon>Lepidosauria</taxon>
        <taxon>Squamata</taxon>
        <taxon>Bifurcata</taxon>
        <taxon>Unidentata</taxon>
        <taxon>Episquamata</taxon>
        <taxon>Toxicofera</taxon>
        <taxon>Iguania</taxon>
        <taxon>Phrynosomatidae</taxon>
        <taxon>Phrynosomatinae</taxon>
        <taxon>Phrynosoma</taxon>
    </lineage>
</organism>
<protein>
    <recommendedName>
        <fullName evidence="5">C-type lectin domain-containing protein</fullName>
    </recommendedName>
</protein>
<comment type="caution">
    <text evidence="6">The sequence shown here is derived from an EMBL/GenBank/DDBJ whole genome shotgun (WGS) entry which is preliminary data.</text>
</comment>
<dbReference type="InterPro" id="IPR016187">
    <property type="entry name" value="CTDL_fold"/>
</dbReference>
<dbReference type="Proteomes" id="UP000826234">
    <property type="component" value="Unassembled WGS sequence"/>
</dbReference>
<feature type="transmembrane region" description="Helical" evidence="3">
    <location>
        <begin position="143"/>
        <end position="160"/>
    </location>
</feature>
<feature type="transmembrane region" description="Helical" evidence="3">
    <location>
        <begin position="172"/>
        <end position="194"/>
    </location>
</feature>
<comment type="subcellular location">
    <subcellularLocation>
        <location evidence="1">Secreted</location>
    </subcellularLocation>
</comment>
<proteinExistence type="predicted"/>
<keyword evidence="4" id="KW-0732">Signal</keyword>
<dbReference type="EMBL" id="JAIPUX010003289">
    <property type="protein sequence ID" value="KAH0621412.1"/>
    <property type="molecule type" value="Genomic_DNA"/>
</dbReference>
<dbReference type="Pfam" id="PF00059">
    <property type="entry name" value="Lectin_C"/>
    <property type="match status" value="1"/>
</dbReference>
<evidence type="ECO:0000256" key="2">
    <source>
        <dbReference type="ARBA" id="ARBA00022525"/>
    </source>
</evidence>
<dbReference type="Gene3D" id="3.10.100.10">
    <property type="entry name" value="Mannose-Binding Protein A, subunit A"/>
    <property type="match status" value="1"/>
</dbReference>
<sequence>MIIILFFVQRAHLLLGFRLERAAMLYFRDRWRLTVLMMPGSTAKAMVIQLISLPPQATPFQFTNEITWAMSICEEKLDYYDAFKWYDKSKVNFTNWMEEESNEELLNTCATMHTTSGGWEKTTCEHLPLTQILCETAKCFKKTLIYFLKFSFACILVVLYEKEYLLGEKAWTTTLVITSTIVVAVSAAFLWFLYQRRVSSGTRCIVHNPAIQVSSNSDEDVLIEEENEYTV</sequence>
<gene>
    <name evidence="6" type="ORF">JD844_022698</name>
</gene>
<evidence type="ECO:0000256" key="1">
    <source>
        <dbReference type="ARBA" id="ARBA00004613"/>
    </source>
</evidence>
<evidence type="ECO:0000256" key="3">
    <source>
        <dbReference type="SAM" id="Phobius"/>
    </source>
</evidence>
<evidence type="ECO:0000256" key="4">
    <source>
        <dbReference type="SAM" id="SignalP"/>
    </source>
</evidence>
<keyword evidence="2" id="KW-0964">Secreted</keyword>
<reference evidence="6 7" key="1">
    <citation type="journal article" date="2022" name="Gigascience">
        <title>A chromosome-level genome assembly and annotation of the desert horned lizard, Phrynosoma platyrhinos, provides insight into chromosomal rearrangements among reptiles.</title>
        <authorList>
            <person name="Koochekian N."/>
            <person name="Ascanio A."/>
            <person name="Farleigh K."/>
            <person name="Card D.C."/>
            <person name="Schield D.R."/>
            <person name="Castoe T.A."/>
            <person name="Jezkova T."/>
        </authorList>
    </citation>
    <scope>NUCLEOTIDE SEQUENCE [LARGE SCALE GENOMIC DNA]</scope>
    <source>
        <strain evidence="6">NK-2021</strain>
    </source>
</reference>
<accession>A0ABQ7SVP9</accession>
<dbReference type="InterPro" id="IPR001304">
    <property type="entry name" value="C-type_lectin-like"/>
</dbReference>
<dbReference type="InterPro" id="IPR016186">
    <property type="entry name" value="C-type_lectin-like/link_sf"/>
</dbReference>
<keyword evidence="3" id="KW-0472">Membrane</keyword>
<dbReference type="SUPFAM" id="SSF56436">
    <property type="entry name" value="C-type lectin-like"/>
    <property type="match status" value="1"/>
</dbReference>
<keyword evidence="3" id="KW-0812">Transmembrane</keyword>
<evidence type="ECO:0000313" key="6">
    <source>
        <dbReference type="EMBL" id="KAH0621412.1"/>
    </source>
</evidence>